<organism evidence="4 5">
    <name type="scientific">Polaribacter marinivivus</name>
    <dbReference type="NCBI Taxonomy" id="1524260"/>
    <lineage>
        <taxon>Bacteria</taxon>
        <taxon>Pseudomonadati</taxon>
        <taxon>Bacteroidota</taxon>
        <taxon>Flavobacteriia</taxon>
        <taxon>Flavobacteriales</taxon>
        <taxon>Flavobacteriaceae</taxon>
    </lineage>
</organism>
<evidence type="ECO:0000256" key="3">
    <source>
        <dbReference type="SAM" id="SignalP"/>
    </source>
</evidence>
<keyword evidence="5" id="KW-1185">Reference proteome</keyword>
<dbReference type="NCBIfam" id="TIGR04312">
    <property type="entry name" value="choice_anch_B"/>
    <property type="match status" value="1"/>
</dbReference>
<comment type="caution">
    <text evidence="4">The sequence shown here is derived from an EMBL/GenBank/DDBJ whole genome shotgun (WGS) entry which is preliminary data.</text>
</comment>
<dbReference type="InterPro" id="IPR003367">
    <property type="entry name" value="Thrombospondin_3-like_rpt"/>
</dbReference>
<keyword evidence="1 3" id="KW-0732">Signal</keyword>
<accession>A0ABV8R9J2</accession>
<protein>
    <submittedName>
        <fullName evidence="4">Choice-of-anchor B family protein</fullName>
    </submittedName>
</protein>
<dbReference type="SUPFAM" id="SSF103647">
    <property type="entry name" value="TSP type-3 repeat"/>
    <property type="match status" value="1"/>
</dbReference>
<feature type="chain" id="PRO_5046398874" evidence="3">
    <location>
        <begin position="21"/>
        <end position="478"/>
    </location>
</feature>
<dbReference type="Pfam" id="PF02412">
    <property type="entry name" value="TSP_3"/>
    <property type="match status" value="3"/>
</dbReference>
<evidence type="ECO:0000313" key="4">
    <source>
        <dbReference type="EMBL" id="MFC4267889.1"/>
    </source>
</evidence>
<feature type="region of interest" description="Disordered" evidence="2">
    <location>
        <begin position="71"/>
        <end position="95"/>
    </location>
</feature>
<feature type="signal peptide" evidence="3">
    <location>
        <begin position="1"/>
        <end position="20"/>
    </location>
</feature>
<dbReference type="PROSITE" id="PS51234">
    <property type="entry name" value="TSP3"/>
    <property type="match status" value="1"/>
</dbReference>
<evidence type="ECO:0000256" key="1">
    <source>
        <dbReference type="ARBA" id="ARBA00022729"/>
    </source>
</evidence>
<dbReference type="SUPFAM" id="SSF75011">
    <property type="entry name" value="3-carboxy-cis,cis-mucoante lactonizing enzyme"/>
    <property type="match status" value="1"/>
</dbReference>
<evidence type="ECO:0000256" key="2">
    <source>
        <dbReference type="SAM" id="MobiDB-lite"/>
    </source>
</evidence>
<dbReference type="Gene3D" id="4.10.1080.10">
    <property type="entry name" value="TSP type-3 repeat"/>
    <property type="match status" value="1"/>
</dbReference>
<dbReference type="Proteomes" id="UP001595826">
    <property type="component" value="Unassembled WGS sequence"/>
</dbReference>
<evidence type="ECO:0000313" key="5">
    <source>
        <dbReference type="Proteomes" id="UP001595826"/>
    </source>
</evidence>
<dbReference type="PANTHER" id="PTHR38787:SF3">
    <property type="entry name" value="REGULATORY P DOMAIN-CONTAINING PROTEIN"/>
    <property type="match status" value="1"/>
</dbReference>
<dbReference type="InterPro" id="IPR028974">
    <property type="entry name" value="TSP_type-3_rpt"/>
</dbReference>
<dbReference type="InterPro" id="IPR027589">
    <property type="entry name" value="Choice_anch_B"/>
</dbReference>
<dbReference type="EMBL" id="JBHSCY010000001">
    <property type="protein sequence ID" value="MFC4267889.1"/>
    <property type="molecule type" value="Genomic_DNA"/>
</dbReference>
<dbReference type="InterPro" id="IPR017897">
    <property type="entry name" value="Thrombospondin_3_rpt"/>
</dbReference>
<name>A0ABV8R9J2_9FLAO</name>
<reference evidence="5" key="1">
    <citation type="journal article" date="2019" name="Int. J. Syst. Evol. Microbiol.">
        <title>The Global Catalogue of Microorganisms (GCM) 10K type strain sequencing project: providing services to taxonomists for standard genome sequencing and annotation.</title>
        <authorList>
            <consortium name="The Broad Institute Genomics Platform"/>
            <consortium name="The Broad Institute Genome Sequencing Center for Infectious Disease"/>
            <person name="Wu L."/>
            <person name="Ma J."/>
        </authorList>
    </citation>
    <scope>NUCLEOTIDE SEQUENCE [LARGE SCALE GENOMIC DNA]</scope>
    <source>
        <strain evidence="5">CECT 8655</strain>
    </source>
</reference>
<proteinExistence type="predicted"/>
<dbReference type="RefSeq" id="WP_377408038.1">
    <property type="nucleotide sequence ID" value="NZ_JBHSCY010000001.1"/>
</dbReference>
<sequence>MKLKSILLLFAIFILHFSCSKDEVNLDIDNDGIENTVDNCPNTANANQSDIDGDGIGDTCDNFNDSDNDGVEDFEDNCPNTANPNQEDRDGDGVGDVCDTTVSNKVPCTNGFAGIYPCKDYDLLLHLPMSTFGSQEANDSWGWTDVTTNKEYAIMGVLDGTVFVDISDTENPIYLGKLPTRTVNSAWRDVKVYENHAFIVSEASNHGMQVFDLTRLRNVANPPETFTSDIDFTDFGNAHNIVINEDSGFAYAVGTNQFGGGPFFINIQNPKNPVAAGGFSSGGYSHDAQVVTYNGPDTDYTGQEILIGSNGERNGANEVVITNVTDKNSVTRIAKIDYSNDGYTHQGWFTEDQRYFIVGDELDELEGDVNTTRILIFDLLDLDNPVLLSEYFGPTEAIDHNGYVKGNTFFLANYRAGVRMHDISNIAAGTMTETGYFDTYPNDDSTAFNGVWNVYPFFDSGKILVSDIEKGMFILQKK</sequence>
<dbReference type="PANTHER" id="PTHR38787">
    <property type="entry name" value="REGULATORY P DOMAIN-CONTAINING PROTEIN"/>
    <property type="match status" value="1"/>
</dbReference>
<gene>
    <name evidence="4" type="ORF">ACFOWD_03130</name>
</gene>